<organism evidence="4 5">
    <name type="scientific">Sanguibacter suaedae</name>
    <dbReference type="NCBI Taxonomy" id="2795737"/>
    <lineage>
        <taxon>Bacteria</taxon>
        <taxon>Bacillati</taxon>
        <taxon>Actinomycetota</taxon>
        <taxon>Actinomycetes</taxon>
        <taxon>Micrococcales</taxon>
        <taxon>Sanguibacteraceae</taxon>
        <taxon>Sanguibacter</taxon>
    </lineage>
</organism>
<dbReference type="Proteomes" id="UP000602087">
    <property type="component" value="Unassembled WGS sequence"/>
</dbReference>
<dbReference type="EMBL" id="JAEINH010000021">
    <property type="protein sequence ID" value="MBI9116235.1"/>
    <property type="molecule type" value="Genomic_DNA"/>
</dbReference>
<dbReference type="Gene3D" id="3.40.50.720">
    <property type="entry name" value="NAD(P)-binding Rossmann-like Domain"/>
    <property type="match status" value="1"/>
</dbReference>
<dbReference type="RefSeq" id="WP_198734800.1">
    <property type="nucleotide sequence ID" value="NZ_JAEINH010000021.1"/>
</dbReference>
<feature type="domain" description="Putative oxidoreductase/dehydrogenase Rossmann-like" evidence="2">
    <location>
        <begin position="15"/>
        <end position="138"/>
    </location>
</feature>
<dbReference type="Pfam" id="PF10728">
    <property type="entry name" value="DUF2520"/>
    <property type="match status" value="1"/>
</dbReference>
<evidence type="ECO:0000256" key="1">
    <source>
        <dbReference type="SAM" id="MobiDB-lite"/>
    </source>
</evidence>
<evidence type="ECO:0000259" key="3">
    <source>
        <dbReference type="Pfam" id="PF10728"/>
    </source>
</evidence>
<dbReference type="InterPro" id="IPR037108">
    <property type="entry name" value="TM1727-like_C_sf"/>
</dbReference>
<dbReference type="Pfam" id="PF10727">
    <property type="entry name" value="Rossmann-like"/>
    <property type="match status" value="1"/>
</dbReference>
<evidence type="ECO:0000313" key="4">
    <source>
        <dbReference type="EMBL" id="MBI9116235.1"/>
    </source>
</evidence>
<dbReference type="SUPFAM" id="SSF48179">
    <property type="entry name" value="6-phosphogluconate dehydrogenase C-terminal domain-like"/>
    <property type="match status" value="1"/>
</dbReference>
<evidence type="ECO:0000313" key="5">
    <source>
        <dbReference type="Proteomes" id="UP000602087"/>
    </source>
</evidence>
<dbReference type="SUPFAM" id="SSF51735">
    <property type="entry name" value="NAD(P)-binding Rossmann-fold domains"/>
    <property type="match status" value="1"/>
</dbReference>
<evidence type="ECO:0000259" key="2">
    <source>
        <dbReference type="Pfam" id="PF10727"/>
    </source>
</evidence>
<name>A0A934IEF2_9MICO</name>
<sequence length="321" mass="32143">MSAGPARDARADGPGASRPGRLGVGVVGAGRVGAVLGSALRSVGHAVVGASGISEASRERIDTLLPGVPVLDVQDVVERAELVLVAVPDDALEGLVAGLAETGRWQPGQIVVHTSGRFGAEVLAPARARGAIPVAIHPAMTFTGTSLDLSRLEGATFAVTAPGPVLPIGQALVVEIGGEPVVVPEADRGLYHAALAHGANHLVVLVAQAAQALQVAGVENPGRALGPLLHAALDGALRAADGVADPVSTLTGPVVRGDVGTVRAHLDVLVDLASHRDAADTPASYRALSRAATARALSAGRLGEAAARDLLDALVEPEVEA</sequence>
<comment type="caution">
    <text evidence="4">The sequence shown here is derived from an EMBL/GenBank/DDBJ whole genome shotgun (WGS) entry which is preliminary data.</text>
</comment>
<dbReference type="InterPro" id="IPR019665">
    <property type="entry name" value="OxRdtase/DH_put_Rossmann_dom"/>
</dbReference>
<reference evidence="4" key="1">
    <citation type="submission" date="2020-12" db="EMBL/GenBank/DDBJ databases">
        <title>Sanguibacter suaedae sp. nov., isolated from Suaeda aralocaspica.</title>
        <authorList>
            <person name="Ma Q."/>
        </authorList>
    </citation>
    <scope>NUCLEOTIDE SEQUENCE</scope>
    <source>
        <strain evidence="4">YZGR15</strain>
    </source>
</reference>
<accession>A0A934IEF2</accession>
<dbReference type="Gene3D" id="1.10.1040.20">
    <property type="entry name" value="ProC-like, C-terminal domain"/>
    <property type="match status" value="1"/>
</dbReference>
<feature type="region of interest" description="Disordered" evidence="1">
    <location>
        <begin position="1"/>
        <end position="20"/>
    </location>
</feature>
<dbReference type="PANTHER" id="PTHR40459:SF1">
    <property type="entry name" value="CONSERVED HYPOTHETICAL ALANINE AND LEUCINE RICH PROTEIN"/>
    <property type="match status" value="1"/>
</dbReference>
<dbReference type="InterPro" id="IPR018931">
    <property type="entry name" value="DUF2520"/>
</dbReference>
<keyword evidence="5" id="KW-1185">Reference proteome</keyword>
<proteinExistence type="predicted"/>
<dbReference type="InterPro" id="IPR036291">
    <property type="entry name" value="NAD(P)-bd_dom_sf"/>
</dbReference>
<protein>
    <submittedName>
        <fullName evidence="4">DUF2520 domain-containing protein</fullName>
    </submittedName>
</protein>
<feature type="domain" description="DUF2520" evidence="3">
    <location>
        <begin position="156"/>
        <end position="291"/>
    </location>
</feature>
<dbReference type="PANTHER" id="PTHR40459">
    <property type="entry name" value="CONSERVED HYPOTHETICAL ALANINE AND LEUCINE RICH PROTEIN"/>
    <property type="match status" value="1"/>
</dbReference>
<dbReference type="InterPro" id="IPR008927">
    <property type="entry name" value="6-PGluconate_DH-like_C_sf"/>
</dbReference>
<dbReference type="AlphaFoldDB" id="A0A934IEF2"/>
<gene>
    <name evidence="4" type="ORF">JAV76_14570</name>
</gene>